<dbReference type="GeneID" id="87893168"/>
<dbReference type="RefSeq" id="XP_062736751.1">
    <property type="nucleotide sequence ID" value="XM_062873686.1"/>
</dbReference>
<feature type="compositionally biased region" description="Low complexity" evidence="1">
    <location>
        <begin position="187"/>
        <end position="265"/>
    </location>
</feature>
<feature type="compositionally biased region" description="Polar residues" evidence="1">
    <location>
        <begin position="322"/>
        <end position="335"/>
    </location>
</feature>
<keyword evidence="2" id="KW-0472">Membrane</keyword>
<keyword evidence="2" id="KW-0812">Transmembrane</keyword>
<comment type="caution">
    <text evidence="4">The sequence shown here is derived from an EMBL/GenBank/DDBJ whole genome shotgun (WGS) entry which is preliminary data.</text>
</comment>
<keyword evidence="5" id="KW-1185">Reference proteome</keyword>
<feature type="chain" id="PRO_5045279882" description="Mid2 domain-containing protein" evidence="3">
    <location>
        <begin position="20"/>
        <end position="363"/>
    </location>
</feature>
<evidence type="ECO:0000313" key="5">
    <source>
        <dbReference type="Proteomes" id="UP001322138"/>
    </source>
</evidence>
<evidence type="ECO:0000256" key="2">
    <source>
        <dbReference type="SAM" id="Phobius"/>
    </source>
</evidence>
<dbReference type="PANTHER" id="PTHR16861">
    <property type="entry name" value="GLYCOPROTEIN 38"/>
    <property type="match status" value="1"/>
</dbReference>
<gene>
    <name evidence="4" type="ORF">QC761_104320</name>
</gene>
<evidence type="ECO:0008006" key="6">
    <source>
        <dbReference type="Google" id="ProtNLM"/>
    </source>
</evidence>
<dbReference type="PANTHER" id="PTHR16861:SF4">
    <property type="entry name" value="SH3 DOMAIN PROTEIN (AFU_ORTHOLOGUE AFUA_1G13610)"/>
    <property type="match status" value="1"/>
</dbReference>
<feature type="region of interest" description="Disordered" evidence="1">
    <location>
        <begin position="184"/>
        <end position="265"/>
    </location>
</feature>
<reference evidence="4 5" key="1">
    <citation type="journal article" date="2023" name="bioRxiv">
        <title>High-quality genome assemblies of four members of thePodospora anserinaspecies complex.</title>
        <authorList>
            <person name="Ament-Velasquez S.L."/>
            <person name="Vogan A.A."/>
            <person name="Wallerman O."/>
            <person name="Hartmann F."/>
            <person name="Gautier V."/>
            <person name="Silar P."/>
            <person name="Giraud T."/>
            <person name="Johannesson H."/>
        </authorList>
    </citation>
    <scope>NUCLEOTIDE SEQUENCE [LARGE SCALE GENOMIC DNA]</scope>
    <source>
        <strain evidence="4 5">CBS 112042</strain>
    </source>
</reference>
<protein>
    <recommendedName>
        <fullName evidence="6">Mid2 domain-containing protein</fullName>
    </recommendedName>
</protein>
<feature type="region of interest" description="Disordered" evidence="1">
    <location>
        <begin position="306"/>
        <end position="363"/>
    </location>
</feature>
<evidence type="ECO:0000256" key="3">
    <source>
        <dbReference type="SAM" id="SignalP"/>
    </source>
</evidence>
<name>A0ABR0FUZ5_9PEZI</name>
<evidence type="ECO:0000313" key="4">
    <source>
        <dbReference type="EMBL" id="KAK4647775.1"/>
    </source>
</evidence>
<proteinExistence type="predicted"/>
<organism evidence="4 5">
    <name type="scientific">Podospora bellae-mahoneyi</name>
    <dbReference type="NCBI Taxonomy" id="2093777"/>
    <lineage>
        <taxon>Eukaryota</taxon>
        <taxon>Fungi</taxon>
        <taxon>Dikarya</taxon>
        <taxon>Ascomycota</taxon>
        <taxon>Pezizomycotina</taxon>
        <taxon>Sordariomycetes</taxon>
        <taxon>Sordariomycetidae</taxon>
        <taxon>Sordariales</taxon>
        <taxon>Podosporaceae</taxon>
        <taxon>Podospora</taxon>
    </lineage>
</organism>
<dbReference type="Proteomes" id="UP001322138">
    <property type="component" value="Unassembled WGS sequence"/>
</dbReference>
<accession>A0ABR0FUZ5</accession>
<keyword evidence="3" id="KW-0732">Signal</keyword>
<evidence type="ECO:0000256" key="1">
    <source>
        <dbReference type="SAM" id="MobiDB-lite"/>
    </source>
</evidence>
<feature type="transmembrane region" description="Helical" evidence="2">
    <location>
        <begin position="268"/>
        <end position="289"/>
    </location>
</feature>
<feature type="signal peptide" evidence="3">
    <location>
        <begin position="1"/>
        <end position="19"/>
    </location>
</feature>
<dbReference type="EMBL" id="JAFFGZ010000001">
    <property type="protein sequence ID" value="KAK4647775.1"/>
    <property type="molecule type" value="Genomic_DNA"/>
</dbReference>
<keyword evidence="2" id="KW-1133">Transmembrane helix</keyword>
<sequence>MAFPLQLSFPWFFSFPLVASDIGGTCHWPYMMKRRNLQYTLLFLYCIDRCTAVNKCYYPGGGESLNDAPCDPDAEVSVCCGRFSSGGGCLSNKLCMGIDGRMSRGSCTDKNWLSPECPNFCTVLRQGIVVTPCLNGNDSSTTHCCFLDRICCSDESALFEAPPARPVTTATWNSKSSRYMSFQLQPSTSSSSTKTSTSSLSTASLTSTSTESTATTASRSITTTEPASSTTTPESTPSQPGNQPQSQPQPQQQQQQQQPGPLPPATTAGIAIGAILGAALIAAVVYLLWRLNKSQKLLEQAVAGNQAPGNTPHYSPPYGLYHSSQHSHTPETNSVKELPSDRSAGELYAGPLPEGYSFAQRPS</sequence>